<evidence type="ECO:0000256" key="2">
    <source>
        <dbReference type="ARBA" id="ARBA00022598"/>
    </source>
</evidence>
<dbReference type="HAMAP" id="MF_02019">
    <property type="entry name" value="MurF"/>
    <property type="match status" value="1"/>
</dbReference>
<dbReference type="GO" id="GO:0005737">
    <property type="term" value="C:cytoplasm"/>
    <property type="evidence" value="ECO:0007669"/>
    <property type="project" value="UniProtKB-SubCell"/>
</dbReference>
<dbReference type="EMBL" id="CP023737">
    <property type="protein sequence ID" value="ATQ68385.1"/>
    <property type="molecule type" value="Genomic_DNA"/>
</dbReference>
<proteinExistence type="inferred from homology"/>
<protein>
    <recommendedName>
        <fullName evidence="10 11">UDP-N-acetylmuramoyl-tripeptide--D-alanyl-D-alanine ligase</fullName>
        <ecNumber evidence="10 11">6.3.2.10</ecNumber>
    </recommendedName>
    <alternativeName>
        <fullName evidence="10">D-alanyl-D-alanine-adding enzyme</fullName>
    </alternativeName>
</protein>
<keyword evidence="9 10" id="KW-0961">Cell wall biogenesis/degradation</keyword>
<dbReference type="Gene3D" id="3.40.1190.10">
    <property type="entry name" value="Mur-like, catalytic domain"/>
    <property type="match status" value="1"/>
</dbReference>
<dbReference type="Pfam" id="PF02875">
    <property type="entry name" value="Mur_ligase_C"/>
    <property type="match status" value="1"/>
</dbReference>
<dbReference type="NCBIfam" id="TIGR01143">
    <property type="entry name" value="murF"/>
    <property type="match status" value="1"/>
</dbReference>
<evidence type="ECO:0000313" key="15">
    <source>
        <dbReference type="EMBL" id="ATQ68385.1"/>
    </source>
</evidence>
<dbReference type="NCBIfam" id="NF010693">
    <property type="entry name" value="PRK14093.1"/>
    <property type="match status" value="1"/>
</dbReference>
<dbReference type="KEGG" id="mtw:CQW49_11210"/>
<reference evidence="16" key="1">
    <citation type="submission" date="2017-10" db="EMBL/GenBank/DDBJ databases">
        <title>Completed PacBio SMRT sequence of Methylosinus trichosporium OB3b reveals presence of a third large plasmid.</title>
        <authorList>
            <person name="Charles T.C."/>
            <person name="Lynch M.D.J."/>
            <person name="Heil J.R."/>
            <person name="Cheng J."/>
        </authorList>
    </citation>
    <scope>NUCLEOTIDE SEQUENCE [LARGE SCALE GENOMIC DNA]</scope>
    <source>
        <strain evidence="16">OB3b</strain>
    </source>
</reference>
<dbReference type="GO" id="GO:0008360">
    <property type="term" value="P:regulation of cell shape"/>
    <property type="evidence" value="ECO:0007669"/>
    <property type="project" value="UniProtKB-KW"/>
</dbReference>
<evidence type="ECO:0000256" key="1">
    <source>
        <dbReference type="ARBA" id="ARBA00022490"/>
    </source>
</evidence>
<name>A0A2D2D075_METT3</name>
<evidence type="ECO:0000256" key="5">
    <source>
        <dbReference type="ARBA" id="ARBA00022840"/>
    </source>
</evidence>
<comment type="catalytic activity">
    <reaction evidence="10 11">
        <text>D-alanyl-D-alanine + UDP-N-acetyl-alpha-D-muramoyl-L-alanyl-gamma-D-glutamyl-meso-2,6-diaminopimelate + ATP = UDP-N-acetyl-alpha-D-muramoyl-L-alanyl-gamma-D-glutamyl-meso-2,6-diaminopimeloyl-D-alanyl-D-alanine + ADP + phosphate + H(+)</text>
        <dbReference type="Rhea" id="RHEA:28374"/>
        <dbReference type="ChEBI" id="CHEBI:15378"/>
        <dbReference type="ChEBI" id="CHEBI:30616"/>
        <dbReference type="ChEBI" id="CHEBI:43474"/>
        <dbReference type="ChEBI" id="CHEBI:57822"/>
        <dbReference type="ChEBI" id="CHEBI:61386"/>
        <dbReference type="ChEBI" id="CHEBI:83905"/>
        <dbReference type="ChEBI" id="CHEBI:456216"/>
        <dbReference type="EC" id="6.3.2.10"/>
    </reaction>
</comment>
<dbReference type="Gene3D" id="3.40.1390.10">
    <property type="entry name" value="MurE/MurF, N-terminal domain"/>
    <property type="match status" value="1"/>
</dbReference>
<dbReference type="GO" id="GO:0047480">
    <property type="term" value="F:UDP-N-acetylmuramoyl-tripeptide-D-alanyl-D-alanine ligase activity"/>
    <property type="evidence" value="ECO:0007669"/>
    <property type="project" value="UniProtKB-UniRule"/>
</dbReference>
<keyword evidence="6 10" id="KW-0133">Cell shape</keyword>
<keyword evidence="5 10" id="KW-0067">ATP-binding</keyword>
<dbReference type="GO" id="GO:0009252">
    <property type="term" value="P:peptidoglycan biosynthetic process"/>
    <property type="evidence" value="ECO:0007669"/>
    <property type="project" value="UniProtKB-UniRule"/>
</dbReference>
<dbReference type="SUPFAM" id="SSF63418">
    <property type="entry name" value="MurE/MurF N-terminal domain"/>
    <property type="match status" value="1"/>
</dbReference>
<evidence type="ECO:0000259" key="12">
    <source>
        <dbReference type="Pfam" id="PF01225"/>
    </source>
</evidence>
<dbReference type="PANTHER" id="PTHR43024:SF1">
    <property type="entry name" value="UDP-N-ACETYLMURAMOYL-TRIPEPTIDE--D-ALANYL-D-ALANINE LIGASE"/>
    <property type="match status" value="1"/>
</dbReference>
<evidence type="ECO:0000313" key="16">
    <source>
        <dbReference type="Proteomes" id="UP000230709"/>
    </source>
</evidence>
<keyword evidence="7 10" id="KW-0573">Peptidoglycan synthesis</keyword>
<dbReference type="GO" id="GO:0005524">
    <property type="term" value="F:ATP binding"/>
    <property type="evidence" value="ECO:0007669"/>
    <property type="project" value="UniProtKB-UniRule"/>
</dbReference>
<feature type="domain" description="Mur ligase N-terminal catalytic" evidence="12">
    <location>
        <begin position="29"/>
        <end position="75"/>
    </location>
</feature>
<dbReference type="RefSeq" id="WP_004448593.1">
    <property type="nucleotide sequence ID" value="NZ_ADVE02000001.1"/>
</dbReference>
<comment type="similarity">
    <text evidence="10">Belongs to the MurCDEF family. MurF subfamily.</text>
</comment>
<feature type="domain" description="Mur ligase central" evidence="14">
    <location>
        <begin position="113"/>
        <end position="300"/>
    </location>
</feature>
<evidence type="ECO:0000256" key="4">
    <source>
        <dbReference type="ARBA" id="ARBA00022741"/>
    </source>
</evidence>
<comment type="pathway">
    <text evidence="10 11">Cell wall biogenesis; peptidoglycan biosynthesis.</text>
</comment>
<evidence type="ECO:0000256" key="11">
    <source>
        <dbReference type="RuleBase" id="RU004136"/>
    </source>
</evidence>
<dbReference type="Pfam" id="PF08245">
    <property type="entry name" value="Mur_ligase_M"/>
    <property type="match status" value="1"/>
</dbReference>
<dbReference type="PANTHER" id="PTHR43024">
    <property type="entry name" value="UDP-N-ACETYLMURAMOYL-TRIPEPTIDE--D-ALANYL-D-ALANINE LIGASE"/>
    <property type="match status" value="1"/>
</dbReference>
<keyword evidence="8 10" id="KW-0131">Cell cycle</keyword>
<dbReference type="Proteomes" id="UP000230709">
    <property type="component" value="Chromosome"/>
</dbReference>
<comment type="function">
    <text evidence="10 11">Involved in cell wall formation. Catalyzes the final step in the synthesis of UDP-N-acetylmuramoyl-pentapeptide, the precursor of murein.</text>
</comment>
<evidence type="ECO:0000256" key="6">
    <source>
        <dbReference type="ARBA" id="ARBA00022960"/>
    </source>
</evidence>
<keyword evidence="2 10" id="KW-0436">Ligase</keyword>
<dbReference type="InterPro" id="IPR036615">
    <property type="entry name" value="Mur_ligase_C_dom_sf"/>
</dbReference>
<dbReference type="GO" id="GO:0051301">
    <property type="term" value="P:cell division"/>
    <property type="evidence" value="ECO:0007669"/>
    <property type="project" value="UniProtKB-KW"/>
</dbReference>
<comment type="subcellular location">
    <subcellularLocation>
        <location evidence="10 11">Cytoplasm</location>
    </subcellularLocation>
</comment>
<organism evidence="15 16">
    <name type="scientific">Methylosinus trichosporium (strain ATCC 35070 / NCIMB 11131 / UNIQEM 75 / OB3b)</name>
    <dbReference type="NCBI Taxonomy" id="595536"/>
    <lineage>
        <taxon>Bacteria</taxon>
        <taxon>Pseudomonadati</taxon>
        <taxon>Pseudomonadota</taxon>
        <taxon>Alphaproteobacteria</taxon>
        <taxon>Hyphomicrobiales</taxon>
        <taxon>Methylocystaceae</taxon>
        <taxon>Methylosinus</taxon>
    </lineage>
</organism>
<dbReference type="GO" id="GO:0008766">
    <property type="term" value="F:UDP-N-acetylmuramoylalanyl-D-glutamyl-2,6-diaminopimelate-D-alanyl-D-alanine ligase activity"/>
    <property type="evidence" value="ECO:0007669"/>
    <property type="project" value="RHEA"/>
</dbReference>
<dbReference type="STRING" id="595536.GCA_000178815_02924"/>
<dbReference type="SUPFAM" id="SSF53623">
    <property type="entry name" value="MurD-like peptide ligases, catalytic domain"/>
    <property type="match status" value="1"/>
</dbReference>
<dbReference type="EC" id="6.3.2.10" evidence="10 11"/>
<evidence type="ECO:0000259" key="13">
    <source>
        <dbReference type="Pfam" id="PF02875"/>
    </source>
</evidence>
<dbReference type="UniPathway" id="UPA00219"/>
<evidence type="ECO:0000256" key="7">
    <source>
        <dbReference type="ARBA" id="ARBA00022984"/>
    </source>
</evidence>
<feature type="domain" description="Mur ligase C-terminal" evidence="13">
    <location>
        <begin position="335"/>
        <end position="448"/>
    </location>
</feature>
<dbReference type="InterPro" id="IPR000713">
    <property type="entry name" value="Mur_ligase_N"/>
</dbReference>
<keyword evidence="16" id="KW-1185">Reference proteome</keyword>
<dbReference type="SUPFAM" id="SSF53244">
    <property type="entry name" value="MurD-like peptide ligases, peptide-binding domain"/>
    <property type="match status" value="1"/>
</dbReference>
<evidence type="ECO:0000256" key="8">
    <source>
        <dbReference type="ARBA" id="ARBA00023306"/>
    </source>
</evidence>
<evidence type="ECO:0000259" key="14">
    <source>
        <dbReference type="Pfam" id="PF08245"/>
    </source>
</evidence>
<dbReference type="Gene3D" id="3.90.190.20">
    <property type="entry name" value="Mur ligase, C-terminal domain"/>
    <property type="match status" value="1"/>
</dbReference>
<accession>A0A2D2D075</accession>
<dbReference type="AlphaFoldDB" id="A0A2D2D075"/>
<dbReference type="InterPro" id="IPR051046">
    <property type="entry name" value="MurCDEF_CellWall_CoF430Synth"/>
</dbReference>
<dbReference type="InterPro" id="IPR005863">
    <property type="entry name" value="UDP-N-AcMur_synth"/>
</dbReference>
<sequence length="474" mass="49711">MKAESLWSGLGLVGALRARVSGGLPRDASGISIDTRTLAPGDLFFAIKGEARDGHDFVAAAFERGAAGAVVDEAHAGALAGRAPLYVVKDVQESLERLGARARERSAAYVVGVTGSVGKTSTKEMAAAVLSRFGAAHASAASYNNQWGVPLSLARMPAATRFGVFEIGMNHAGEIAALAPLVEPHVALVTRVAPVHLEHFACLEAIADAKSEIFSGVVDGGVAILNRDDETFERMLEAAAASRAAHVFGFGVSEGAQARLLSYDPRENSVEADIFGRRLRYRIGAPGRHFALNSLAVLTIAHVLDLDLAQASAALAEFAPPKGRGRREQLPAGAVPLTLIDESYNANPTSMRAALELLGAERPIGRRVAVLGDMLELGPSAAELHAELASDLEAAGVDLLFTAGPLMARLYYAAPERMRGAHRATARELEEAVLDSLGAGDVVMIKGSNGSRMTRIVEAIRTKFAPASDGATEQ</sequence>
<dbReference type="Pfam" id="PF01225">
    <property type="entry name" value="Mur_ligase"/>
    <property type="match status" value="1"/>
</dbReference>
<feature type="binding site" evidence="10">
    <location>
        <begin position="115"/>
        <end position="121"/>
    </location>
    <ligand>
        <name>ATP</name>
        <dbReference type="ChEBI" id="CHEBI:30616"/>
    </ligand>
</feature>
<evidence type="ECO:0000256" key="3">
    <source>
        <dbReference type="ARBA" id="ARBA00022618"/>
    </source>
</evidence>
<dbReference type="InterPro" id="IPR004101">
    <property type="entry name" value="Mur_ligase_C"/>
</dbReference>
<evidence type="ECO:0000256" key="9">
    <source>
        <dbReference type="ARBA" id="ARBA00023316"/>
    </source>
</evidence>
<keyword evidence="4 10" id="KW-0547">Nucleotide-binding</keyword>
<gene>
    <name evidence="10" type="primary">murF</name>
    <name evidence="15" type="ORF">CQW49_11210</name>
</gene>
<keyword evidence="1 10" id="KW-0963">Cytoplasm</keyword>
<evidence type="ECO:0000256" key="10">
    <source>
        <dbReference type="HAMAP-Rule" id="MF_02019"/>
    </source>
</evidence>
<keyword evidence="3 10" id="KW-0132">Cell division</keyword>
<dbReference type="InterPro" id="IPR013221">
    <property type="entry name" value="Mur_ligase_cen"/>
</dbReference>
<dbReference type="InterPro" id="IPR035911">
    <property type="entry name" value="MurE/MurF_N"/>
</dbReference>
<dbReference type="GO" id="GO:0071555">
    <property type="term" value="P:cell wall organization"/>
    <property type="evidence" value="ECO:0007669"/>
    <property type="project" value="UniProtKB-KW"/>
</dbReference>
<dbReference type="InterPro" id="IPR036565">
    <property type="entry name" value="Mur-like_cat_sf"/>
</dbReference>